<dbReference type="EMBL" id="PVWO01000015">
    <property type="protein sequence ID" value="PSB59081.1"/>
    <property type="molecule type" value="Genomic_DNA"/>
</dbReference>
<dbReference type="NCBIfam" id="TIGR02466">
    <property type="entry name" value="TIGR02466 family protein"/>
    <property type="match status" value="1"/>
</dbReference>
<dbReference type="Proteomes" id="UP000238937">
    <property type="component" value="Unassembled WGS sequence"/>
</dbReference>
<dbReference type="AlphaFoldDB" id="A0A2T1GMJ3"/>
<gene>
    <name evidence="1" type="ORF">C7B77_02380</name>
</gene>
<dbReference type="InterPro" id="IPR012668">
    <property type="entry name" value="CHP02466"/>
</dbReference>
<comment type="caution">
    <text evidence="1">The sequence shown here is derived from an EMBL/GenBank/DDBJ whole genome shotgun (WGS) entry which is preliminary data.</text>
</comment>
<dbReference type="Gene3D" id="2.60.120.620">
    <property type="entry name" value="q2cbj1_9rhob like domain"/>
    <property type="match status" value="1"/>
</dbReference>
<dbReference type="OrthoDB" id="440203at2"/>
<protein>
    <recommendedName>
        <fullName evidence="3">Fe2OG dioxygenase domain-containing protein</fullName>
    </recommendedName>
</protein>
<dbReference type="RefSeq" id="WP_106299949.1">
    <property type="nucleotide sequence ID" value="NZ_PVWO01000015.1"/>
</dbReference>
<sequence length="246" mass="27744">MPIETLFPLAIYYEDLADAPKHQQKLLAAVLQLERDGAERRNYPEMAWTGDLHGVEQIHTNPDFGWIVEQIERHTAIYLLELGVDLSKVDLYIQRAWPIVSRTEQEIGSHCHNTAHISAVYYIKVPAEGTYDPGRLVFFDDARVNEVSPGLGSENTDIIAEDSYFNQLQAAYVPIEGRLVLFPAKQRHAVTMNETEDLRVSLSFDIVLTANRSASGAYEFLTPPPGQWQKFKSSPSGIDRSNLTLD</sequence>
<dbReference type="Pfam" id="PF13759">
    <property type="entry name" value="2OG-FeII_Oxy_5"/>
    <property type="match status" value="1"/>
</dbReference>
<name>A0A2T1GMJ3_9CYAN</name>
<organism evidence="1 2">
    <name type="scientific">Chamaesiphon polymorphus CCALA 037</name>
    <dbReference type="NCBI Taxonomy" id="2107692"/>
    <lineage>
        <taxon>Bacteria</taxon>
        <taxon>Bacillati</taxon>
        <taxon>Cyanobacteriota</taxon>
        <taxon>Cyanophyceae</taxon>
        <taxon>Gomontiellales</taxon>
        <taxon>Chamaesiphonaceae</taxon>
        <taxon>Chamaesiphon</taxon>
    </lineage>
</organism>
<evidence type="ECO:0000313" key="2">
    <source>
        <dbReference type="Proteomes" id="UP000238937"/>
    </source>
</evidence>
<reference evidence="1 2" key="1">
    <citation type="submission" date="2018-03" db="EMBL/GenBank/DDBJ databases">
        <title>The ancient ancestry and fast evolution of plastids.</title>
        <authorList>
            <person name="Moore K.R."/>
            <person name="Magnabosco C."/>
            <person name="Momper L."/>
            <person name="Gold D.A."/>
            <person name="Bosak T."/>
            <person name="Fournier G.P."/>
        </authorList>
    </citation>
    <scope>NUCLEOTIDE SEQUENCE [LARGE SCALE GENOMIC DNA]</scope>
    <source>
        <strain evidence="1 2">CCALA 037</strain>
    </source>
</reference>
<evidence type="ECO:0000313" key="1">
    <source>
        <dbReference type="EMBL" id="PSB59081.1"/>
    </source>
</evidence>
<proteinExistence type="predicted"/>
<evidence type="ECO:0008006" key="3">
    <source>
        <dbReference type="Google" id="ProtNLM"/>
    </source>
</evidence>
<keyword evidence="2" id="KW-1185">Reference proteome</keyword>
<accession>A0A2T1GMJ3</accession>